<organism evidence="2 3">
    <name type="scientific">Araneus ventricosus</name>
    <name type="common">Orbweaver spider</name>
    <name type="synonym">Epeira ventricosa</name>
    <dbReference type="NCBI Taxonomy" id="182803"/>
    <lineage>
        <taxon>Eukaryota</taxon>
        <taxon>Metazoa</taxon>
        <taxon>Ecdysozoa</taxon>
        <taxon>Arthropoda</taxon>
        <taxon>Chelicerata</taxon>
        <taxon>Arachnida</taxon>
        <taxon>Araneae</taxon>
        <taxon>Araneomorphae</taxon>
        <taxon>Entelegynae</taxon>
        <taxon>Araneoidea</taxon>
        <taxon>Araneidae</taxon>
        <taxon>Araneus</taxon>
    </lineage>
</organism>
<feature type="compositionally biased region" description="Polar residues" evidence="1">
    <location>
        <begin position="21"/>
        <end position="31"/>
    </location>
</feature>
<protein>
    <submittedName>
        <fullName evidence="2">Uncharacterized protein</fullName>
    </submittedName>
</protein>
<sequence>MITRTRKTGSIPALPKHPGNLNDSRCNSSSTEVGVLVPHHRAAARPLPKEVRTITVGGDKKSLCYLKNFPFHFFNPTYNILTGEFGRNVPEGHRKTIS</sequence>
<name>A0A4Y2BA59_ARAVE</name>
<reference evidence="2 3" key="1">
    <citation type="journal article" date="2019" name="Sci. Rep.">
        <title>Orb-weaving spider Araneus ventricosus genome elucidates the spidroin gene catalogue.</title>
        <authorList>
            <person name="Kono N."/>
            <person name="Nakamura H."/>
            <person name="Ohtoshi R."/>
            <person name="Moran D.A.P."/>
            <person name="Shinohara A."/>
            <person name="Yoshida Y."/>
            <person name="Fujiwara M."/>
            <person name="Mori M."/>
            <person name="Tomita M."/>
            <person name="Arakawa K."/>
        </authorList>
    </citation>
    <scope>NUCLEOTIDE SEQUENCE [LARGE SCALE GENOMIC DNA]</scope>
</reference>
<accession>A0A4Y2BA59</accession>
<gene>
    <name evidence="2" type="ORF">AVEN_172995_1</name>
</gene>
<evidence type="ECO:0000313" key="3">
    <source>
        <dbReference type="Proteomes" id="UP000499080"/>
    </source>
</evidence>
<evidence type="ECO:0000256" key="1">
    <source>
        <dbReference type="SAM" id="MobiDB-lite"/>
    </source>
</evidence>
<proteinExistence type="predicted"/>
<dbReference type="EMBL" id="BGPR01234662">
    <property type="protein sequence ID" value="GBL88215.1"/>
    <property type="molecule type" value="Genomic_DNA"/>
</dbReference>
<evidence type="ECO:0000313" key="2">
    <source>
        <dbReference type="EMBL" id="GBL88215.1"/>
    </source>
</evidence>
<comment type="caution">
    <text evidence="2">The sequence shown here is derived from an EMBL/GenBank/DDBJ whole genome shotgun (WGS) entry which is preliminary data.</text>
</comment>
<dbReference type="AlphaFoldDB" id="A0A4Y2BA59"/>
<dbReference type="Proteomes" id="UP000499080">
    <property type="component" value="Unassembled WGS sequence"/>
</dbReference>
<feature type="region of interest" description="Disordered" evidence="1">
    <location>
        <begin position="1"/>
        <end position="31"/>
    </location>
</feature>
<keyword evidence="3" id="KW-1185">Reference proteome</keyword>